<reference evidence="2 3" key="1">
    <citation type="journal article" date="2005" name="Int. J. Syst. Evol. Microbiol.">
        <title>Bacillus cibi sp. nov., isolated from jeotgal, a traditional Korean fermented seafood.</title>
        <authorList>
            <person name="Yoon J.H."/>
            <person name="Lee C.H."/>
            <person name="Oh T.K."/>
        </authorList>
    </citation>
    <scope>NUCLEOTIDE SEQUENCE [LARGE SCALE GENOMIC DNA]</scope>
    <source>
        <strain evidence="2 3">DSM 16189</strain>
    </source>
</reference>
<gene>
    <name evidence="2" type="ORF">GS18_0204080</name>
</gene>
<dbReference type="GO" id="GO:0016747">
    <property type="term" value="F:acyltransferase activity, transferring groups other than amino-acyl groups"/>
    <property type="evidence" value="ECO:0007669"/>
    <property type="project" value="InterPro"/>
</dbReference>
<protein>
    <recommendedName>
        <fullName evidence="1">N-acetyltransferase domain-containing protein</fullName>
    </recommendedName>
</protein>
<dbReference type="PANTHER" id="PTHR43792">
    <property type="entry name" value="GNAT FAMILY, PUTATIVE (AFU_ORTHOLOGUE AFUA_3G00765)-RELATED-RELATED"/>
    <property type="match status" value="1"/>
</dbReference>
<sequence>MIEIITDRLLIIPCSLDIAKSLIFHRKELETRSPIGIPCAWPSSAVRGMLPLFIEKLEKNDQEHGLGLWLIILYNEKRIIGDLFLQGIPDDSGTVELSYNIHEAADEESLTYEAIDAVMEWLTSERKVASIQMECLDENSKSIKLFEKLGMICTKKEDVFLSWELKKKA</sequence>
<dbReference type="AlphaFoldDB" id="A0A084H3F0"/>
<dbReference type="Pfam" id="PF13302">
    <property type="entry name" value="Acetyltransf_3"/>
    <property type="match status" value="1"/>
</dbReference>
<proteinExistence type="predicted"/>
<evidence type="ECO:0000313" key="2">
    <source>
        <dbReference type="EMBL" id="KEZ54112.1"/>
    </source>
</evidence>
<name>A0A084H3F0_METID</name>
<dbReference type="RefSeq" id="WP_029565559.1">
    <property type="nucleotide sequence ID" value="NZ_CANLZQ010000002.1"/>
</dbReference>
<evidence type="ECO:0000259" key="1">
    <source>
        <dbReference type="Pfam" id="PF13302"/>
    </source>
</evidence>
<dbReference type="SUPFAM" id="SSF55729">
    <property type="entry name" value="Acyl-CoA N-acyltransferases (Nat)"/>
    <property type="match status" value="1"/>
</dbReference>
<keyword evidence="3" id="KW-1185">Reference proteome</keyword>
<dbReference type="InterPro" id="IPR051531">
    <property type="entry name" value="N-acetyltransferase"/>
</dbReference>
<dbReference type="EMBL" id="JNVC02000001">
    <property type="protein sequence ID" value="KEZ54112.1"/>
    <property type="molecule type" value="Genomic_DNA"/>
</dbReference>
<dbReference type="Proteomes" id="UP000028549">
    <property type="component" value="Unassembled WGS sequence"/>
</dbReference>
<comment type="caution">
    <text evidence="2">The sequence shown here is derived from an EMBL/GenBank/DDBJ whole genome shotgun (WGS) entry which is preliminary data.</text>
</comment>
<dbReference type="PANTHER" id="PTHR43792:SF13">
    <property type="entry name" value="ACETYLTRANSFERASE"/>
    <property type="match status" value="1"/>
</dbReference>
<dbReference type="InterPro" id="IPR016181">
    <property type="entry name" value="Acyl_CoA_acyltransferase"/>
</dbReference>
<dbReference type="STRING" id="246786.GS18_0204080"/>
<dbReference type="Gene3D" id="3.40.630.30">
    <property type="match status" value="1"/>
</dbReference>
<dbReference type="InterPro" id="IPR000182">
    <property type="entry name" value="GNAT_dom"/>
</dbReference>
<evidence type="ECO:0000313" key="3">
    <source>
        <dbReference type="Proteomes" id="UP000028549"/>
    </source>
</evidence>
<feature type="domain" description="N-acetyltransferase" evidence="1">
    <location>
        <begin position="54"/>
        <end position="151"/>
    </location>
</feature>
<accession>A0A084H3F0</accession>
<dbReference type="OrthoDB" id="452315at2"/>
<organism evidence="2 3">
    <name type="scientific">Metabacillus indicus</name>
    <name type="common">Bacillus indicus</name>
    <dbReference type="NCBI Taxonomy" id="246786"/>
    <lineage>
        <taxon>Bacteria</taxon>
        <taxon>Bacillati</taxon>
        <taxon>Bacillota</taxon>
        <taxon>Bacilli</taxon>
        <taxon>Bacillales</taxon>
        <taxon>Bacillaceae</taxon>
        <taxon>Metabacillus</taxon>
    </lineage>
</organism>